<evidence type="ECO:0000313" key="2">
    <source>
        <dbReference type="Proteomes" id="UP001367508"/>
    </source>
</evidence>
<accession>A0AAN9MPL7</accession>
<comment type="caution">
    <text evidence="1">The sequence shown here is derived from an EMBL/GenBank/DDBJ whole genome shotgun (WGS) entry which is preliminary data.</text>
</comment>
<evidence type="ECO:0000313" key="1">
    <source>
        <dbReference type="EMBL" id="KAK7358620.1"/>
    </source>
</evidence>
<gene>
    <name evidence="1" type="ORF">VNO77_00556</name>
</gene>
<dbReference type="Proteomes" id="UP001367508">
    <property type="component" value="Unassembled WGS sequence"/>
</dbReference>
<organism evidence="1 2">
    <name type="scientific">Canavalia gladiata</name>
    <name type="common">Sword bean</name>
    <name type="synonym">Dolichos gladiatus</name>
    <dbReference type="NCBI Taxonomy" id="3824"/>
    <lineage>
        <taxon>Eukaryota</taxon>
        <taxon>Viridiplantae</taxon>
        <taxon>Streptophyta</taxon>
        <taxon>Embryophyta</taxon>
        <taxon>Tracheophyta</taxon>
        <taxon>Spermatophyta</taxon>
        <taxon>Magnoliopsida</taxon>
        <taxon>eudicotyledons</taxon>
        <taxon>Gunneridae</taxon>
        <taxon>Pentapetalae</taxon>
        <taxon>rosids</taxon>
        <taxon>fabids</taxon>
        <taxon>Fabales</taxon>
        <taxon>Fabaceae</taxon>
        <taxon>Papilionoideae</taxon>
        <taxon>50 kb inversion clade</taxon>
        <taxon>NPAAA clade</taxon>
        <taxon>indigoferoid/millettioid clade</taxon>
        <taxon>Phaseoleae</taxon>
        <taxon>Canavalia</taxon>
    </lineage>
</organism>
<proteinExistence type="predicted"/>
<name>A0AAN9MPL7_CANGL</name>
<dbReference type="EMBL" id="JAYMYQ010000001">
    <property type="protein sequence ID" value="KAK7358620.1"/>
    <property type="molecule type" value="Genomic_DNA"/>
</dbReference>
<reference evidence="1 2" key="1">
    <citation type="submission" date="2024-01" db="EMBL/GenBank/DDBJ databases">
        <title>The genomes of 5 underutilized Papilionoideae crops provide insights into root nodulation and disease resistanc.</title>
        <authorList>
            <person name="Jiang F."/>
        </authorList>
    </citation>
    <scope>NUCLEOTIDE SEQUENCE [LARGE SCALE GENOMIC DNA]</scope>
    <source>
        <strain evidence="1">LVBAO_FW01</strain>
        <tissue evidence="1">Leaves</tissue>
    </source>
</reference>
<protein>
    <submittedName>
        <fullName evidence="1">Uncharacterized protein</fullName>
    </submittedName>
</protein>
<keyword evidence="2" id="KW-1185">Reference proteome</keyword>
<dbReference type="AlphaFoldDB" id="A0AAN9MPL7"/>
<sequence>MIGTLAVTQDRQQEERFKFVFLPLCGREVSDSLFTCFLFQGILLVVPDDKVENLWLSVVLLPRCCRFDEFNLGLGITVQVLH</sequence>